<gene>
    <name evidence="1" type="ORF">ARMGADRAFT_479584</name>
</gene>
<accession>A0A2H3DCD7</accession>
<dbReference type="EMBL" id="KZ293682">
    <property type="protein sequence ID" value="PBK86747.1"/>
    <property type="molecule type" value="Genomic_DNA"/>
</dbReference>
<evidence type="ECO:0000313" key="1">
    <source>
        <dbReference type="EMBL" id="PBK86747.1"/>
    </source>
</evidence>
<dbReference type="AlphaFoldDB" id="A0A2H3DCD7"/>
<proteinExistence type="predicted"/>
<keyword evidence="2" id="KW-1185">Reference proteome</keyword>
<organism evidence="1 2">
    <name type="scientific">Armillaria gallica</name>
    <name type="common">Bulbous honey fungus</name>
    <name type="synonym">Armillaria bulbosa</name>
    <dbReference type="NCBI Taxonomy" id="47427"/>
    <lineage>
        <taxon>Eukaryota</taxon>
        <taxon>Fungi</taxon>
        <taxon>Dikarya</taxon>
        <taxon>Basidiomycota</taxon>
        <taxon>Agaricomycotina</taxon>
        <taxon>Agaricomycetes</taxon>
        <taxon>Agaricomycetidae</taxon>
        <taxon>Agaricales</taxon>
        <taxon>Marasmiineae</taxon>
        <taxon>Physalacriaceae</taxon>
        <taxon>Armillaria</taxon>
    </lineage>
</organism>
<name>A0A2H3DCD7_ARMGA</name>
<evidence type="ECO:0000313" key="2">
    <source>
        <dbReference type="Proteomes" id="UP000217790"/>
    </source>
</evidence>
<protein>
    <submittedName>
        <fullName evidence="1">Uncharacterized protein</fullName>
    </submittedName>
</protein>
<dbReference type="InParanoid" id="A0A2H3DCD7"/>
<dbReference type="Proteomes" id="UP000217790">
    <property type="component" value="Unassembled WGS sequence"/>
</dbReference>
<reference evidence="2" key="1">
    <citation type="journal article" date="2017" name="Nat. Ecol. Evol.">
        <title>Genome expansion and lineage-specific genetic innovations in the forest pathogenic fungi Armillaria.</title>
        <authorList>
            <person name="Sipos G."/>
            <person name="Prasanna A.N."/>
            <person name="Walter M.C."/>
            <person name="O'Connor E."/>
            <person name="Balint B."/>
            <person name="Krizsan K."/>
            <person name="Kiss B."/>
            <person name="Hess J."/>
            <person name="Varga T."/>
            <person name="Slot J."/>
            <person name="Riley R."/>
            <person name="Boka B."/>
            <person name="Rigling D."/>
            <person name="Barry K."/>
            <person name="Lee J."/>
            <person name="Mihaltcheva S."/>
            <person name="LaButti K."/>
            <person name="Lipzen A."/>
            <person name="Waldron R."/>
            <person name="Moloney N.M."/>
            <person name="Sperisen C."/>
            <person name="Kredics L."/>
            <person name="Vagvoelgyi C."/>
            <person name="Patrignani A."/>
            <person name="Fitzpatrick D."/>
            <person name="Nagy I."/>
            <person name="Doyle S."/>
            <person name="Anderson J.B."/>
            <person name="Grigoriev I.V."/>
            <person name="Gueldener U."/>
            <person name="Muensterkoetter M."/>
            <person name="Nagy L.G."/>
        </authorList>
    </citation>
    <scope>NUCLEOTIDE SEQUENCE [LARGE SCALE GENOMIC DNA]</scope>
    <source>
        <strain evidence="2">Ar21-2</strain>
    </source>
</reference>
<sequence length="77" mass="9035">MITRLRDSPSRLVKFFLAHQSYFNKGLRSATAWMGKSTLLFEHRNGETEPWLLVLYALVLLQCKNFYQHPGVLSLMY</sequence>